<dbReference type="InParanoid" id="A0A1S4G7K1"/>
<dbReference type="InterPro" id="IPR052192">
    <property type="entry name" value="Insect_Ionotropic_Sensory_Rcpt"/>
</dbReference>
<dbReference type="PANTHER" id="PTHR42643:SF41">
    <property type="entry name" value="IONOTROPIC RECEPTOR 20A-RELATED"/>
    <property type="match status" value="1"/>
</dbReference>
<keyword evidence="4" id="KW-1133">Transmembrane helix</keyword>
<evidence type="ECO:0000256" key="7">
    <source>
        <dbReference type="ARBA" id="ARBA00023180"/>
    </source>
</evidence>
<evidence type="ECO:0000256" key="2">
    <source>
        <dbReference type="ARBA" id="ARBA00022475"/>
    </source>
</evidence>
<comment type="subcellular location">
    <subcellularLocation>
        <location evidence="1">Cell membrane</location>
        <topology evidence="1">Multi-pass membrane protein</topology>
    </subcellularLocation>
</comment>
<accession>A0A1S4G7K1</accession>
<keyword evidence="5" id="KW-0472">Membrane</keyword>
<organism evidence="8 9">
    <name type="scientific">Aedes aegypti</name>
    <name type="common">Yellowfever mosquito</name>
    <name type="synonym">Culex aegypti</name>
    <dbReference type="NCBI Taxonomy" id="7159"/>
    <lineage>
        <taxon>Eukaryota</taxon>
        <taxon>Metazoa</taxon>
        <taxon>Ecdysozoa</taxon>
        <taxon>Arthropoda</taxon>
        <taxon>Hexapoda</taxon>
        <taxon>Insecta</taxon>
        <taxon>Pterygota</taxon>
        <taxon>Neoptera</taxon>
        <taxon>Endopterygota</taxon>
        <taxon>Diptera</taxon>
        <taxon>Nematocera</taxon>
        <taxon>Culicoidea</taxon>
        <taxon>Culicidae</taxon>
        <taxon>Culicinae</taxon>
        <taxon>Aedini</taxon>
        <taxon>Aedes</taxon>
        <taxon>Stegomyia</taxon>
    </lineage>
</organism>
<keyword evidence="7" id="KW-0325">Glycoprotein</keyword>
<keyword evidence="2" id="KW-1003">Cell membrane</keyword>
<dbReference type="GO" id="GO:0005886">
    <property type="term" value="C:plasma membrane"/>
    <property type="evidence" value="ECO:0007669"/>
    <property type="project" value="UniProtKB-SubCell"/>
</dbReference>
<name>A0A1S4G7K1_AEDAE</name>
<evidence type="ECO:0000256" key="4">
    <source>
        <dbReference type="ARBA" id="ARBA00022989"/>
    </source>
</evidence>
<sequence length="598" mass="69394">MIWGYIRPEEHRTVRWRSMPSSGLALASFCLLYTSIIAVISPKVQNYTLTAIEYLSEHHPGRFECTFLDVSGGTYFDHDFQELIHSPRLGLIAKYVINDSTLLSYRAGLPWFPALVVINVHADKVDFHSDQFEMNPNTRILILFKMDYAYSVVMSAMFFSMSTHFTRMVCLESADMIFIRVGFNGSFHGYLSYMEPSELFKNILHDMGGRTIGYSGSIRISQRHQNWMKETARYLNATSRYLRAPCDRRLGGISDCYPRFYKSNPVVIALDCNFLSSISAQMYRSLFEIVPETNVFAIPMSRTINVLEMFFWPFSLAAWIVLALITALLEILSIFYPKLFRNDPTLLIICGFERYNLHTAGAKEKLIFLSMIIFFFLMTNAYETMIISFMIEKPSISKIRTIQELINSGLQLAAQKVSKIALYNDPRFSGMLLDISNHSVDDFDGKSAFYGTLSYMEDRIRMPINYDYKRRRPTYYILDETYGMVVCLYWMPWFDSLMEMFYYTERIFFEAGLLSKWYRDDTGNFSAFQIQLLPRRDLNFADFEDRLGFGDMLPAWIAIGIGLAVSLLVLSGEYVLFRCFNCWKSVKWSPDQIRGADE</sequence>
<dbReference type="OrthoDB" id="7744623at2759"/>
<gene>
    <name evidence="8" type="primary">110674179</name>
</gene>
<evidence type="ECO:0000313" key="9">
    <source>
        <dbReference type="Proteomes" id="UP000008820"/>
    </source>
</evidence>
<protein>
    <submittedName>
        <fullName evidence="8">Uncharacterized protein</fullName>
    </submittedName>
</protein>
<dbReference type="EnsemblMetazoa" id="AAEL018094-RA">
    <property type="protein sequence ID" value="AAEL018094-PA"/>
    <property type="gene ID" value="AAEL018094"/>
</dbReference>
<keyword evidence="3" id="KW-0812">Transmembrane</keyword>
<dbReference type="AlphaFoldDB" id="A0A1S4G7K1"/>
<dbReference type="Proteomes" id="UP000008820">
    <property type="component" value="Chromosome 1"/>
</dbReference>
<proteinExistence type="predicted"/>
<evidence type="ECO:0000313" key="8">
    <source>
        <dbReference type="EnsemblMetazoa" id="AAEL018094-PA"/>
    </source>
</evidence>
<reference evidence="8" key="2">
    <citation type="submission" date="2020-05" db="UniProtKB">
        <authorList>
            <consortium name="EnsemblMetazoa"/>
        </authorList>
    </citation>
    <scope>IDENTIFICATION</scope>
    <source>
        <strain evidence="8">LVP_AGWG</strain>
    </source>
</reference>
<evidence type="ECO:0000256" key="1">
    <source>
        <dbReference type="ARBA" id="ARBA00004651"/>
    </source>
</evidence>
<keyword evidence="9" id="KW-1185">Reference proteome</keyword>
<reference evidence="8 9" key="1">
    <citation type="submission" date="2017-06" db="EMBL/GenBank/DDBJ databases">
        <title>Aedes aegypti genome working group (AGWG) sequencing and assembly.</title>
        <authorList>
            <consortium name="Aedes aegypti Genome Working Group (AGWG)"/>
            <person name="Matthews B.J."/>
        </authorList>
    </citation>
    <scope>NUCLEOTIDE SEQUENCE [LARGE SCALE GENOMIC DNA]</scope>
    <source>
        <strain evidence="8 9">LVP_AGWG</strain>
    </source>
</reference>
<evidence type="ECO:0000256" key="3">
    <source>
        <dbReference type="ARBA" id="ARBA00022692"/>
    </source>
</evidence>
<dbReference type="VEuPathDB" id="VectorBase:AAEL018094"/>
<dbReference type="PANTHER" id="PTHR42643">
    <property type="entry name" value="IONOTROPIC RECEPTOR 20A-RELATED"/>
    <property type="match status" value="1"/>
</dbReference>
<evidence type="ECO:0000256" key="5">
    <source>
        <dbReference type="ARBA" id="ARBA00023136"/>
    </source>
</evidence>
<evidence type="ECO:0000256" key="6">
    <source>
        <dbReference type="ARBA" id="ARBA00023170"/>
    </source>
</evidence>
<keyword evidence="6" id="KW-0675">Receptor</keyword>